<evidence type="ECO:0000313" key="3">
    <source>
        <dbReference type="Proteomes" id="UP000092583"/>
    </source>
</evidence>
<accession>A0A1B9IX26</accession>
<gene>
    <name evidence="2" type="ORF">L486_02752</name>
</gene>
<keyword evidence="3" id="KW-1185">Reference proteome</keyword>
<dbReference type="AlphaFoldDB" id="A0A1B9IX26"/>
<dbReference type="OrthoDB" id="2562154at2759"/>
<organism evidence="2 3">
    <name type="scientific">Kwoniella mangroviensis CBS 10435</name>
    <dbReference type="NCBI Taxonomy" id="1331196"/>
    <lineage>
        <taxon>Eukaryota</taxon>
        <taxon>Fungi</taxon>
        <taxon>Dikarya</taxon>
        <taxon>Basidiomycota</taxon>
        <taxon>Agaricomycotina</taxon>
        <taxon>Tremellomycetes</taxon>
        <taxon>Tremellales</taxon>
        <taxon>Cryptococcaceae</taxon>
        <taxon>Kwoniella</taxon>
    </lineage>
</organism>
<reference evidence="3" key="2">
    <citation type="submission" date="2013-12" db="EMBL/GenBank/DDBJ databases">
        <title>Evolution of pathogenesis and genome organization in the Tremellales.</title>
        <authorList>
            <person name="Cuomo C."/>
            <person name="Litvintseva A."/>
            <person name="Heitman J."/>
            <person name="Chen Y."/>
            <person name="Sun S."/>
            <person name="Springer D."/>
            <person name="Dromer F."/>
            <person name="Young S."/>
            <person name="Zeng Q."/>
            <person name="Chapman S."/>
            <person name="Gujja S."/>
            <person name="Saif S."/>
            <person name="Birren B."/>
        </authorList>
    </citation>
    <scope>NUCLEOTIDE SEQUENCE [LARGE SCALE GENOMIC DNA]</scope>
    <source>
        <strain evidence="3">CBS 10435</strain>
    </source>
</reference>
<dbReference type="Proteomes" id="UP000092583">
    <property type="component" value="Unassembled WGS sequence"/>
</dbReference>
<feature type="compositionally biased region" description="Polar residues" evidence="1">
    <location>
        <begin position="226"/>
        <end position="241"/>
    </location>
</feature>
<evidence type="ECO:0000256" key="1">
    <source>
        <dbReference type="SAM" id="MobiDB-lite"/>
    </source>
</evidence>
<name>A0A1B9IX26_9TREE</name>
<proteinExistence type="predicted"/>
<reference evidence="2 3" key="1">
    <citation type="submission" date="2013-07" db="EMBL/GenBank/DDBJ databases">
        <title>The Genome Sequence of Kwoniella mangroviensis CBS10435.</title>
        <authorList>
            <consortium name="The Broad Institute Genome Sequencing Platform"/>
            <person name="Cuomo C."/>
            <person name="Litvintseva A."/>
            <person name="Chen Y."/>
            <person name="Heitman J."/>
            <person name="Sun S."/>
            <person name="Springer D."/>
            <person name="Dromer F."/>
            <person name="Young S.K."/>
            <person name="Zeng Q."/>
            <person name="Gargeya S."/>
            <person name="Fitzgerald M."/>
            <person name="Abouelleil A."/>
            <person name="Alvarado L."/>
            <person name="Berlin A.M."/>
            <person name="Chapman S.B."/>
            <person name="Dewar J."/>
            <person name="Goldberg J."/>
            <person name="Griggs A."/>
            <person name="Gujja S."/>
            <person name="Hansen M."/>
            <person name="Howarth C."/>
            <person name="Imamovic A."/>
            <person name="Larimer J."/>
            <person name="McCowan C."/>
            <person name="Murphy C."/>
            <person name="Pearson M."/>
            <person name="Priest M."/>
            <person name="Roberts A."/>
            <person name="Saif S."/>
            <person name="Shea T."/>
            <person name="Sykes S."/>
            <person name="Wortman J."/>
            <person name="Nusbaum C."/>
            <person name="Birren B."/>
        </authorList>
    </citation>
    <scope>NUCLEOTIDE SEQUENCE [LARGE SCALE GENOMIC DNA]</scope>
    <source>
        <strain evidence="2 3">CBS 10435</strain>
    </source>
</reference>
<sequence length="241" mass="25382">MPIDVTPTPIHPHSLPPVSYHRGWSPMPSTGPARVIDILPPKPHMPGSVLPNGLRNPWAPYSGETYIPASESVMAMRNQVGGSVIAGGGRSMVGRSVIAPSFAGSGMTIGREDDGWNGSVGRNHMSHAPDPSSVGAIGPTPVVGSNGSQAGWIPASWGNHQRMTPTIASGLAHSEIYPPSPTVGYGYNQPSPPRRRRGSTGVGVDGCEECHSTRSHSQPTRHTRKVSFSTVNNSPSPLRKL</sequence>
<dbReference type="EMBL" id="KI669460">
    <property type="protein sequence ID" value="OCF60078.1"/>
    <property type="molecule type" value="Genomic_DNA"/>
</dbReference>
<evidence type="ECO:0000313" key="2">
    <source>
        <dbReference type="EMBL" id="OCF60078.1"/>
    </source>
</evidence>
<feature type="region of interest" description="Disordered" evidence="1">
    <location>
        <begin position="187"/>
        <end position="241"/>
    </location>
</feature>
<protein>
    <submittedName>
        <fullName evidence="2">Uncharacterized protein</fullName>
    </submittedName>
</protein>